<dbReference type="Proteomes" id="UP000093226">
    <property type="component" value="Unassembled WGS sequence"/>
</dbReference>
<reference evidence="1 6" key="4">
    <citation type="submission" date="2019-07" db="EMBL/GenBank/DDBJ databases">
        <title>Whole genome shotgun sequence of Flavobacterium glycines NBRC 105008.</title>
        <authorList>
            <person name="Hosoyama A."/>
            <person name="Uohara A."/>
            <person name="Ohji S."/>
            <person name="Ichikawa N."/>
        </authorList>
    </citation>
    <scope>NUCLEOTIDE SEQUENCE [LARGE SCALE GENOMIC DNA]</scope>
    <source>
        <strain evidence="1 6">NBRC 105008</strain>
    </source>
</reference>
<reference evidence="4" key="1">
    <citation type="submission" date="2016-03" db="EMBL/GenBank/DDBJ databases">
        <title>Draft genome sequence of Paenibacillus glacialis DSM 22343.</title>
        <authorList>
            <person name="Shin S.-K."/>
            <person name="Yi H."/>
        </authorList>
    </citation>
    <scope>NUCLEOTIDE SEQUENCE [LARGE SCALE GENOMIC DNA]</scope>
    <source>
        <strain evidence="4">NBRC 105008</strain>
    </source>
</reference>
<accession>A0A1B9DPP4</accession>
<dbReference type="EMBL" id="BJVF01000001">
    <property type="protein sequence ID" value="GEL10712.1"/>
    <property type="molecule type" value="Genomic_DNA"/>
</dbReference>
<evidence type="ECO:0000313" key="1">
    <source>
        <dbReference type="EMBL" id="GEL10712.1"/>
    </source>
</evidence>
<evidence type="ECO:0000313" key="2">
    <source>
        <dbReference type="EMBL" id="OCB71668.1"/>
    </source>
</evidence>
<organism evidence="2 4">
    <name type="scientific">Flavobacterium glycines</name>
    <dbReference type="NCBI Taxonomy" id="551990"/>
    <lineage>
        <taxon>Bacteria</taxon>
        <taxon>Pseudomonadati</taxon>
        <taxon>Bacteroidota</taxon>
        <taxon>Flavobacteriia</taxon>
        <taxon>Flavobacteriales</taxon>
        <taxon>Flavobacteriaceae</taxon>
        <taxon>Flavobacterium</taxon>
    </lineage>
</organism>
<dbReference type="Proteomes" id="UP000321579">
    <property type="component" value="Unassembled WGS sequence"/>
</dbReference>
<protein>
    <submittedName>
        <fullName evidence="2">Uncharacterized protein</fullName>
    </submittedName>
</protein>
<comment type="caution">
    <text evidence="2">The sequence shown here is derived from an EMBL/GenBank/DDBJ whole genome shotgun (WGS) entry which is preliminary data.</text>
</comment>
<name>A0A1B9DPP4_9FLAO</name>
<dbReference type="AlphaFoldDB" id="A0A1B9DPP4"/>
<evidence type="ECO:0000313" key="4">
    <source>
        <dbReference type="Proteomes" id="UP000093226"/>
    </source>
</evidence>
<evidence type="ECO:0000313" key="3">
    <source>
        <dbReference type="EMBL" id="SDI57416.1"/>
    </source>
</evidence>
<gene>
    <name evidence="2" type="ORF">FBGL_10615</name>
    <name evidence="1" type="ORF">FGL01_14510</name>
    <name evidence="3" type="ORF">SAMN05192550_0242</name>
</gene>
<evidence type="ECO:0000313" key="5">
    <source>
        <dbReference type="Proteomes" id="UP000182367"/>
    </source>
</evidence>
<dbReference type="Proteomes" id="UP000182367">
    <property type="component" value="Unassembled WGS sequence"/>
</dbReference>
<evidence type="ECO:0000313" key="6">
    <source>
        <dbReference type="Proteomes" id="UP000321579"/>
    </source>
</evidence>
<keyword evidence="5" id="KW-1185">Reference proteome</keyword>
<reference evidence="2" key="2">
    <citation type="submission" date="2016-03" db="EMBL/GenBank/DDBJ databases">
        <authorList>
            <person name="Ploux O."/>
        </authorList>
    </citation>
    <scope>NUCLEOTIDE SEQUENCE</scope>
    <source>
        <strain evidence="2">NBRC 105008</strain>
    </source>
</reference>
<dbReference type="EMBL" id="LVEO01000018">
    <property type="protein sequence ID" value="OCB71668.1"/>
    <property type="molecule type" value="Genomic_DNA"/>
</dbReference>
<dbReference type="EMBL" id="FNEO01000001">
    <property type="protein sequence ID" value="SDI57416.1"/>
    <property type="molecule type" value="Genomic_DNA"/>
</dbReference>
<reference evidence="3 5" key="3">
    <citation type="submission" date="2016-10" db="EMBL/GenBank/DDBJ databases">
        <authorList>
            <person name="Varghese N."/>
            <person name="Submissions S."/>
        </authorList>
    </citation>
    <scope>NUCLEOTIDE SEQUENCE [LARGE SCALE GENOMIC DNA]</scope>
    <source>
        <strain evidence="3 5">Gm-149</strain>
    </source>
</reference>
<sequence length="67" mass="7574">MNFHPTNYYSSFYKLFTSLTNIKLLQSNNGGKKQFEGGHITLFTVIGAKTNKYCSSFSIVLVADKMQ</sequence>
<proteinExistence type="predicted"/>